<name>A0A7S0GF76_9STRA</name>
<accession>A0A7S0GF76</accession>
<sequence>MTAKVKKSVGFADIHFREFVLCLGDNPSCAFGPPLSLSWDHTNMAPISVDDYELKRPARRTKVEIHMPSTFRIKLLMDGGYKKKEIFTPIATTIQPANFNPASAKPQLKKSKSKKFNVFKLSRKKKEPQ</sequence>
<reference evidence="1" key="1">
    <citation type="submission" date="2021-01" db="EMBL/GenBank/DDBJ databases">
        <authorList>
            <person name="Corre E."/>
            <person name="Pelletier E."/>
            <person name="Niang G."/>
            <person name="Scheremetjew M."/>
            <person name="Finn R."/>
            <person name="Kale V."/>
            <person name="Holt S."/>
            <person name="Cochrane G."/>
            <person name="Meng A."/>
            <person name="Brown T."/>
            <person name="Cohen L."/>
        </authorList>
    </citation>
    <scope>NUCLEOTIDE SEQUENCE</scope>
    <source>
        <strain evidence="1">CCAP1064/1</strain>
    </source>
</reference>
<dbReference type="EMBL" id="HBEL01022067">
    <property type="protein sequence ID" value="CAD8414183.1"/>
    <property type="molecule type" value="Transcribed_RNA"/>
</dbReference>
<evidence type="ECO:0000313" key="1">
    <source>
        <dbReference type="EMBL" id="CAD8414183.1"/>
    </source>
</evidence>
<proteinExistence type="predicted"/>
<dbReference type="AlphaFoldDB" id="A0A7S0GF76"/>
<protein>
    <submittedName>
        <fullName evidence="1">Uncharacterized protein</fullName>
    </submittedName>
</protein>
<organism evidence="1">
    <name type="scientific">Proboscia inermis</name>
    <dbReference type="NCBI Taxonomy" id="420281"/>
    <lineage>
        <taxon>Eukaryota</taxon>
        <taxon>Sar</taxon>
        <taxon>Stramenopiles</taxon>
        <taxon>Ochrophyta</taxon>
        <taxon>Bacillariophyta</taxon>
        <taxon>Coscinodiscophyceae</taxon>
        <taxon>Rhizosoleniophycidae</taxon>
        <taxon>Rhizosoleniales</taxon>
        <taxon>Rhizosoleniaceae</taxon>
        <taxon>Proboscia</taxon>
    </lineage>
</organism>
<gene>
    <name evidence="1" type="ORF">PINE0816_LOCUS10316</name>
</gene>